<reference evidence="7" key="1">
    <citation type="journal article" date="2013" name="Genome Announc.">
        <title>Draft genome sequence of the grapevine dieback fungus Eutypa lata UCR-EL1.</title>
        <authorList>
            <person name="Blanco-Ulate B."/>
            <person name="Rolshausen P.E."/>
            <person name="Cantu D."/>
        </authorList>
    </citation>
    <scope>NUCLEOTIDE SEQUENCE [LARGE SCALE GENOMIC DNA]</scope>
    <source>
        <strain evidence="7">UCR-EL1</strain>
    </source>
</reference>
<name>M7SR73_EUTLA</name>
<gene>
    <name evidence="6" type="ORF">UCREL1_6251</name>
</gene>
<dbReference type="GO" id="GO:0050385">
    <property type="term" value="F:ureidoglycolate lyase activity"/>
    <property type="evidence" value="ECO:0007669"/>
    <property type="project" value="UniProtKB-EC"/>
</dbReference>
<keyword evidence="2" id="KW-0659">Purine metabolism</keyword>
<comment type="catalytic activity">
    <reaction evidence="4">
        <text>(S)-ureidoglycolate = urea + glyoxylate</text>
        <dbReference type="Rhea" id="RHEA:11304"/>
        <dbReference type="ChEBI" id="CHEBI:16199"/>
        <dbReference type="ChEBI" id="CHEBI:36655"/>
        <dbReference type="ChEBI" id="CHEBI:57296"/>
        <dbReference type="EC" id="4.3.2.3"/>
    </reaction>
</comment>
<dbReference type="STRING" id="1287681.M7SR73"/>
<sequence>MIIQTLQIKGRPLPPVTATPLTREAFAPFGSVVTNPAPDSLPHNTPPPAVAATLPCDAKSANQGSAIQYRDLGAVRNLYPAAAAATGSATPATPRLTMFVSGARELREAGGDGGENGGGSGGGFFEVKILERHPFTTQTFCPLGVDPSSTRRYVVIVAPSIPPPSSSSTSSPDTVFDSADSNDDAFLPGGGEEGKGEGRNGPDLLKRGWPDLRGLRAFVAAGNQAVTYGAGTWHAPMVVLGPAGSAIDFVVTQFANGVDVEDCQEVVLRRKRNDDGSNRGGSGSSSSSRDSTRSGGEGEDHDDSSGIWVRIPAAADDDNHNKSATLSKL</sequence>
<dbReference type="EMBL" id="KB706595">
    <property type="protein sequence ID" value="EMR66727.1"/>
    <property type="molecule type" value="Genomic_DNA"/>
</dbReference>
<evidence type="ECO:0000313" key="7">
    <source>
        <dbReference type="Proteomes" id="UP000012174"/>
    </source>
</evidence>
<dbReference type="Proteomes" id="UP000012174">
    <property type="component" value="Unassembled WGS sequence"/>
</dbReference>
<dbReference type="InterPro" id="IPR007247">
    <property type="entry name" value="Ureidogly_lyase"/>
</dbReference>
<dbReference type="KEGG" id="ela:UCREL1_6251"/>
<dbReference type="CDD" id="cd20298">
    <property type="entry name" value="cupin_UAH"/>
    <property type="match status" value="1"/>
</dbReference>
<organism evidence="6 7">
    <name type="scientific">Eutypa lata (strain UCR-EL1)</name>
    <name type="common">Grapevine dieback disease fungus</name>
    <name type="synonym">Eutypa armeniacae</name>
    <dbReference type="NCBI Taxonomy" id="1287681"/>
    <lineage>
        <taxon>Eukaryota</taxon>
        <taxon>Fungi</taxon>
        <taxon>Dikarya</taxon>
        <taxon>Ascomycota</taxon>
        <taxon>Pezizomycotina</taxon>
        <taxon>Sordariomycetes</taxon>
        <taxon>Xylariomycetidae</taxon>
        <taxon>Xylariales</taxon>
        <taxon>Diatrypaceae</taxon>
        <taxon>Eutypa</taxon>
    </lineage>
</organism>
<proteinExistence type="predicted"/>
<accession>M7SR73</accession>
<dbReference type="eggNOG" id="ENOG502S1JQ">
    <property type="taxonomic scope" value="Eukaryota"/>
</dbReference>
<keyword evidence="6" id="KW-0378">Hydrolase</keyword>
<protein>
    <submittedName>
        <fullName evidence="6">Putative ureidoglycolate hydrolase protein</fullName>
    </submittedName>
</protein>
<dbReference type="InterPro" id="IPR011051">
    <property type="entry name" value="RmlC_Cupin_sf"/>
</dbReference>
<dbReference type="GO" id="GO:0004848">
    <property type="term" value="F:ureidoglycolate hydrolase activity"/>
    <property type="evidence" value="ECO:0007669"/>
    <property type="project" value="InterPro"/>
</dbReference>
<evidence type="ECO:0000256" key="3">
    <source>
        <dbReference type="ARBA" id="ARBA00023239"/>
    </source>
</evidence>
<keyword evidence="7" id="KW-1185">Reference proteome</keyword>
<evidence type="ECO:0000256" key="4">
    <source>
        <dbReference type="ARBA" id="ARBA00047684"/>
    </source>
</evidence>
<evidence type="ECO:0000256" key="5">
    <source>
        <dbReference type="SAM" id="MobiDB-lite"/>
    </source>
</evidence>
<dbReference type="OMA" id="DCQEVAF"/>
<dbReference type="Gene3D" id="2.60.120.480">
    <property type="entry name" value="Ureidoglycolate hydrolase"/>
    <property type="match status" value="1"/>
</dbReference>
<dbReference type="GO" id="GO:0006144">
    <property type="term" value="P:purine nucleobase metabolic process"/>
    <property type="evidence" value="ECO:0007669"/>
    <property type="project" value="UniProtKB-KW"/>
</dbReference>
<dbReference type="PANTHER" id="PTHR21221">
    <property type="entry name" value="UREIDOGLYCOLATE HYDROLASE"/>
    <property type="match status" value="1"/>
</dbReference>
<feature type="compositionally biased region" description="Basic and acidic residues" evidence="5">
    <location>
        <begin position="192"/>
        <end position="205"/>
    </location>
</feature>
<keyword evidence="3" id="KW-0456">Lyase</keyword>
<evidence type="ECO:0000256" key="1">
    <source>
        <dbReference type="ARBA" id="ARBA00011738"/>
    </source>
</evidence>
<dbReference type="InterPro" id="IPR024060">
    <property type="entry name" value="Ureidoglycolate_lyase_dom_sf"/>
</dbReference>
<feature type="region of interest" description="Disordered" evidence="5">
    <location>
        <begin position="159"/>
        <end position="205"/>
    </location>
</feature>
<dbReference type="Pfam" id="PF04115">
    <property type="entry name" value="Ureidogly_lyase"/>
    <property type="match status" value="1"/>
</dbReference>
<dbReference type="PANTHER" id="PTHR21221:SF1">
    <property type="entry name" value="UREIDOGLYCOLATE LYASE"/>
    <property type="match status" value="1"/>
</dbReference>
<evidence type="ECO:0000313" key="6">
    <source>
        <dbReference type="EMBL" id="EMR66727.1"/>
    </source>
</evidence>
<dbReference type="SUPFAM" id="SSF51182">
    <property type="entry name" value="RmlC-like cupins"/>
    <property type="match status" value="1"/>
</dbReference>
<dbReference type="HOGENOM" id="CLU_070848_0_0_1"/>
<dbReference type="AlphaFoldDB" id="M7SR73"/>
<evidence type="ECO:0000256" key="2">
    <source>
        <dbReference type="ARBA" id="ARBA00022631"/>
    </source>
</evidence>
<dbReference type="GO" id="GO:0000256">
    <property type="term" value="P:allantoin catabolic process"/>
    <property type="evidence" value="ECO:0007669"/>
    <property type="project" value="InterPro"/>
</dbReference>
<dbReference type="InterPro" id="IPR047233">
    <property type="entry name" value="UAH_cupin"/>
</dbReference>
<comment type="subunit">
    <text evidence="1">Homodimer.</text>
</comment>
<feature type="region of interest" description="Disordered" evidence="5">
    <location>
        <begin position="269"/>
        <end position="329"/>
    </location>
</feature>
<dbReference type="OrthoDB" id="10266039at2759"/>